<organism evidence="1 3">
    <name type="scientific">Ligilactobacillus murinus</name>
    <dbReference type="NCBI Taxonomy" id="1622"/>
    <lineage>
        <taxon>Bacteria</taxon>
        <taxon>Bacillati</taxon>
        <taxon>Bacillota</taxon>
        <taxon>Bacilli</taxon>
        <taxon>Lactobacillales</taxon>
        <taxon>Lactobacillaceae</taxon>
        <taxon>Ligilactobacillus</taxon>
    </lineage>
</organism>
<dbReference type="OrthoDB" id="2326005at2"/>
<sequence>MSDKFKTVVTTQGLELLNQAIANEKDLLITKAVASSTAYNSDSLVDLTDTNYNNASHDQETMLNKIEPKGDGSLAFEILFDGYDVRYDYTLNTVFLIAEVDGKERLFAVIKANQPQYINAYEGGSRTNLQINFALQLANQNVAIKINAAALATLRDLDSLKEEFVERIDGVRNTLDNKLQESKSELETKLSQAKSALQTDISNTETKVKSYSDNKDKALDDKFDQLILDHVKQLTEHIATNNRNSLLADRNLRNDFEKRLGDEKRFREDAVNELAIQFNNLVSSVQTLDRNIQQSFYNKRRAPATWTLDRTTTPWTIWFDNGCGIQFPDYPTSGSMYGYGHSFENSLANKFAAYPLVYNIINCARGVLTLEDFVKRDGDDYIYWSPTTKVLDPIQDAHKYNWTNAVGNRDTNNDSLKRKPNFARVMYELGIWSDADVESLGAVRR</sequence>
<comment type="caution">
    <text evidence="1">The sequence shown here is derived from an EMBL/GenBank/DDBJ whole genome shotgun (WGS) entry which is preliminary data.</text>
</comment>
<reference evidence="2 4" key="2">
    <citation type="submission" date="2019-04" db="EMBL/GenBank/DDBJ databases">
        <title>Microbes associate with the intestines of laboratory mice.</title>
        <authorList>
            <person name="Navarre W."/>
            <person name="Wong E."/>
            <person name="Huang K."/>
            <person name="Tropini C."/>
            <person name="Ng K."/>
            <person name="Yu B."/>
        </authorList>
    </citation>
    <scope>NUCLEOTIDE SEQUENCE [LARGE SCALE GENOMIC DNA]</scope>
    <source>
        <strain evidence="2 4">NM26_J9</strain>
    </source>
</reference>
<dbReference type="Proteomes" id="UP000306855">
    <property type="component" value="Unassembled WGS sequence"/>
</dbReference>
<dbReference type="EMBL" id="SRYK01000017">
    <property type="protein sequence ID" value="TGY55774.1"/>
    <property type="molecule type" value="Genomic_DNA"/>
</dbReference>
<name>A0A4V1PR99_9LACO</name>
<dbReference type="AlphaFoldDB" id="A0A4V1PR99"/>
<protein>
    <submittedName>
        <fullName evidence="1">Uncharacterized protein</fullName>
    </submittedName>
</protein>
<dbReference type="EMBL" id="QZFR01000089">
    <property type="protein sequence ID" value="RXV66854.1"/>
    <property type="molecule type" value="Genomic_DNA"/>
</dbReference>
<evidence type="ECO:0000313" key="1">
    <source>
        <dbReference type="EMBL" id="RXV66854.1"/>
    </source>
</evidence>
<evidence type="ECO:0000313" key="2">
    <source>
        <dbReference type="EMBL" id="TGY55774.1"/>
    </source>
</evidence>
<proteinExistence type="predicted"/>
<reference evidence="1 3" key="1">
    <citation type="submission" date="2018-09" db="EMBL/GenBank/DDBJ databases">
        <title>Murine metabolic-syndrome-specific gut microbial biobank.</title>
        <authorList>
            <person name="Liu C."/>
        </authorList>
    </citation>
    <scope>NUCLEOTIDE SEQUENCE [LARGE SCALE GENOMIC DNA]</scope>
    <source>
        <strain evidence="1 3">C-30</strain>
    </source>
</reference>
<dbReference type="Proteomes" id="UP000289316">
    <property type="component" value="Unassembled WGS sequence"/>
</dbReference>
<evidence type="ECO:0000313" key="4">
    <source>
        <dbReference type="Proteomes" id="UP000306855"/>
    </source>
</evidence>
<evidence type="ECO:0000313" key="3">
    <source>
        <dbReference type="Proteomes" id="UP000289316"/>
    </source>
</evidence>
<accession>A0A4V1PR99</accession>
<gene>
    <name evidence="1" type="ORF">D6C19_09725</name>
    <name evidence="2" type="ORF">E5340_04900</name>
</gene>
<dbReference type="RefSeq" id="WP_004047548.1">
    <property type="nucleotide sequence ID" value="NZ_CABIVU010000064.1"/>
</dbReference>